<name>A0AAW4VX04_9FIRM</name>
<reference evidence="1 2" key="1">
    <citation type="submission" date="2021-10" db="EMBL/GenBank/DDBJ databases">
        <title>Anaerobic single-cell dispensing facilitates the cultivation of human gut bacteria.</title>
        <authorList>
            <person name="Afrizal A."/>
        </authorList>
    </citation>
    <scope>NUCLEOTIDE SEQUENCE [LARGE SCALE GENOMIC DNA]</scope>
    <source>
        <strain evidence="1 2">CLA-AA-H270</strain>
    </source>
</reference>
<sequence length="67" mass="7417">MKTTAFVVVGCFARADCPHGRHDQKPDRAARSEEDLPVSAVTKVPLSEIMQTYVQTFIPLAESKNKV</sequence>
<proteinExistence type="predicted"/>
<comment type="caution">
    <text evidence="1">The sequence shown here is derived from an EMBL/GenBank/DDBJ whole genome shotgun (WGS) entry which is preliminary data.</text>
</comment>
<dbReference type="EMBL" id="JAJEPX010000004">
    <property type="protein sequence ID" value="MCC2176017.1"/>
    <property type="molecule type" value="Genomic_DNA"/>
</dbReference>
<evidence type="ECO:0000313" key="1">
    <source>
        <dbReference type="EMBL" id="MCC2176017.1"/>
    </source>
</evidence>
<evidence type="ECO:0000313" key="2">
    <source>
        <dbReference type="Proteomes" id="UP001298753"/>
    </source>
</evidence>
<keyword evidence="2" id="KW-1185">Reference proteome</keyword>
<dbReference type="Proteomes" id="UP001298753">
    <property type="component" value="Unassembled WGS sequence"/>
</dbReference>
<protein>
    <submittedName>
        <fullName evidence="1">Uncharacterized protein</fullName>
    </submittedName>
</protein>
<accession>A0AAW4VX04</accession>
<organism evidence="1 2">
    <name type="scientific">Agathobaculum butyriciproducens</name>
    <dbReference type="NCBI Taxonomy" id="1628085"/>
    <lineage>
        <taxon>Bacteria</taxon>
        <taxon>Bacillati</taxon>
        <taxon>Bacillota</taxon>
        <taxon>Clostridia</taxon>
        <taxon>Eubacteriales</taxon>
        <taxon>Butyricicoccaceae</taxon>
        <taxon>Agathobaculum</taxon>
    </lineage>
</organism>
<gene>
    <name evidence="1" type="ORF">LKD22_02525</name>
</gene>
<dbReference type="AlphaFoldDB" id="A0AAW4VX04"/>